<dbReference type="PROSITE" id="PS50088">
    <property type="entry name" value="ANK_REPEAT"/>
    <property type="match status" value="3"/>
</dbReference>
<dbReference type="Proteomes" id="UP000030645">
    <property type="component" value="Unassembled WGS sequence"/>
</dbReference>
<evidence type="ECO:0000256" key="1">
    <source>
        <dbReference type="ARBA" id="ARBA00004141"/>
    </source>
</evidence>
<feature type="repeat" description="ANK" evidence="7">
    <location>
        <begin position="243"/>
        <end position="266"/>
    </location>
</feature>
<dbReference type="InterPro" id="IPR026961">
    <property type="entry name" value="PGG_dom"/>
</dbReference>
<sequence length="582" mass="64557">MVPVSLPEDQNNDNASSSQQLETTLSVITGMESTLYRAAAKGKIDALEEQGHLDQLLTPNRNTVLHIHITAAKSDDETEFVQEILEICPPLLLQTNVKGETPLHLAARYGHERIVKLLIRQAKTDHEDHERFQQMLRMTNKEKDTALHEAVRFGHRKVVSILTKEDPNFSYSGNEAGETPLYMAAKRGYDAILNDILHNCSSPATSGPNKRTVLHAVSIAKNKEMTEKVLSKFKDLAKQEDDNGRIPLHYAAELNCEDVVMLLLEHDKFTAYIKDKDGMTALHIAASKGHHIVMKEIISLCPDCCELVDNRGWNVLHFAVQGGDMDAVRVIVDDYSLSNLINEKDVDGNTPFLLNATSFTYSSYLANCPRVDKDAFNKQNQNALDIVSRSNEADINKNRCKRKFRSKGIRSNLRIARIHTQNSVGEEDDEYLSNIEKLSQAQLIAATLIATVTFAAGFTLPGGYVSDEGPLQGSAILREVTAFKAFMITDTIAMVLSIASVFTNLFVVSHGDKSMRLSLAMLSLCLTMLSMGAMVIAFVTGTYAVLAHSTPLATATAVIGLSFFIFFYIVFKKLIAQFREQV</sequence>
<feature type="transmembrane region" description="Helical" evidence="9">
    <location>
        <begin position="485"/>
        <end position="507"/>
    </location>
</feature>
<feature type="transmembrane region" description="Helical" evidence="9">
    <location>
        <begin position="552"/>
        <end position="571"/>
    </location>
</feature>
<evidence type="ECO:0000256" key="7">
    <source>
        <dbReference type="PROSITE-ProRule" id="PRU00023"/>
    </source>
</evidence>
<dbReference type="SMART" id="SM00248">
    <property type="entry name" value="ANK"/>
    <property type="match status" value="8"/>
</dbReference>
<proteinExistence type="predicted"/>
<evidence type="ECO:0000256" key="6">
    <source>
        <dbReference type="ARBA" id="ARBA00023136"/>
    </source>
</evidence>
<evidence type="ECO:0000259" key="10">
    <source>
        <dbReference type="Pfam" id="PF13962"/>
    </source>
</evidence>
<keyword evidence="6 9" id="KW-0472">Membrane</keyword>
<dbReference type="InterPro" id="IPR002110">
    <property type="entry name" value="Ankyrin_rpt"/>
</dbReference>
<dbReference type="SUPFAM" id="SSF48403">
    <property type="entry name" value="Ankyrin repeat"/>
    <property type="match status" value="2"/>
</dbReference>
<accession>W9RB19</accession>
<keyword evidence="3" id="KW-0677">Repeat</keyword>
<dbReference type="PANTHER" id="PTHR24186">
    <property type="entry name" value="PROTEIN PHOSPHATASE 1 REGULATORY SUBUNIT"/>
    <property type="match status" value="1"/>
</dbReference>
<dbReference type="InterPro" id="IPR036770">
    <property type="entry name" value="Ankyrin_rpt-contain_sf"/>
</dbReference>
<dbReference type="KEGG" id="mnt:21385344"/>
<dbReference type="Pfam" id="PF00023">
    <property type="entry name" value="Ank"/>
    <property type="match status" value="1"/>
</dbReference>
<evidence type="ECO:0000256" key="8">
    <source>
        <dbReference type="SAM" id="MobiDB-lite"/>
    </source>
</evidence>
<evidence type="ECO:0000313" key="11">
    <source>
        <dbReference type="EMBL" id="EXB66197.1"/>
    </source>
</evidence>
<comment type="subcellular location">
    <subcellularLocation>
        <location evidence="1">Membrane</location>
        <topology evidence="1">Multi-pass membrane protein</topology>
    </subcellularLocation>
</comment>
<keyword evidence="12" id="KW-1185">Reference proteome</keyword>
<keyword evidence="2 9" id="KW-0812">Transmembrane</keyword>
<dbReference type="eggNOG" id="KOG0504">
    <property type="taxonomic scope" value="Eukaryota"/>
</dbReference>
<name>W9RB19_9ROSA</name>
<feature type="transmembrane region" description="Helical" evidence="9">
    <location>
        <begin position="519"/>
        <end position="546"/>
    </location>
</feature>
<evidence type="ECO:0000256" key="3">
    <source>
        <dbReference type="ARBA" id="ARBA00022737"/>
    </source>
</evidence>
<feature type="repeat" description="ANK" evidence="7">
    <location>
        <begin position="98"/>
        <end position="120"/>
    </location>
</feature>
<feature type="region of interest" description="Disordered" evidence="8">
    <location>
        <begin position="1"/>
        <end position="20"/>
    </location>
</feature>
<evidence type="ECO:0000256" key="2">
    <source>
        <dbReference type="ARBA" id="ARBA00022692"/>
    </source>
</evidence>
<keyword evidence="5 7" id="KW-0040">ANK repeat</keyword>
<dbReference type="GO" id="GO:0005886">
    <property type="term" value="C:plasma membrane"/>
    <property type="evidence" value="ECO:0007669"/>
    <property type="project" value="TreeGrafter"/>
</dbReference>
<evidence type="ECO:0000256" key="5">
    <source>
        <dbReference type="ARBA" id="ARBA00023043"/>
    </source>
</evidence>
<dbReference type="Pfam" id="PF12796">
    <property type="entry name" value="Ank_2"/>
    <property type="match status" value="3"/>
</dbReference>
<dbReference type="PROSITE" id="PS50297">
    <property type="entry name" value="ANK_REP_REGION"/>
    <property type="match status" value="3"/>
</dbReference>
<dbReference type="PANTHER" id="PTHR24186:SF36">
    <property type="entry name" value="SERINE_THREONINE-PROTEIN PHOSPHATASE 6 REGULATORY ANKYRIN REPEAT SUBUNIT A-LIKE"/>
    <property type="match status" value="1"/>
</dbReference>
<dbReference type="Gene3D" id="1.25.40.20">
    <property type="entry name" value="Ankyrin repeat-containing domain"/>
    <property type="match status" value="3"/>
</dbReference>
<evidence type="ECO:0000256" key="4">
    <source>
        <dbReference type="ARBA" id="ARBA00022989"/>
    </source>
</evidence>
<evidence type="ECO:0000256" key="9">
    <source>
        <dbReference type="SAM" id="Phobius"/>
    </source>
</evidence>
<feature type="compositionally biased region" description="Polar residues" evidence="8">
    <location>
        <begin position="8"/>
        <end position="20"/>
    </location>
</feature>
<gene>
    <name evidence="11" type="ORF">L484_001753</name>
</gene>
<feature type="domain" description="PGG" evidence="10">
    <location>
        <begin position="435"/>
        <end position="545"/>
    </location>
</feature>
<dbReference type="AlphaFoldDB" id="W9RB19"/>
<feature type="repeat" description="ANK" evidence="7">
    <location>
        <begin position="277"/>
        <end position="299"/>
    </location>
</feature>
<reference evidence="12" key="1">
    <citation type="submission" date="2013-01" db="EMBL/GenBank/DDBJ databases">
        <title>Draft Genome Sequence of a Mulberry Tree, Morus notabilis C.K. Schneid.</title>
        <authorList>
            <person name="He N."/>
            <person name="Zhao S."/>
        </authorList>
    </citation>
    <scope>NUCLEOTIDE SEQUENCE</scope>
</reference>
<dbReference type="STRING" id="981085.W9RB19"/>
<protein>
    <submittedName>
        <fullName evidence="11">Ankyrin repeat-containing protein</fullName>
    </submittedName>
</protein>
<dbReference type="EMBL" id="KE344528">
    <property type="protein sequence ID" value="EXB66197.1"/>
    <property type="molecule type" value="Genomic_DNA"/>
</dbReference>
<evidence type="ECO:0000313" key="12">
    <source>
        <dbReference type="Proteomes" id="UP000030645"/>
    </source>
</evidence>
<dbReference type="Pfam" id="PF13962">
    <property type="entry name" value="PGG"/>
    <property type="match status" value="1"/>
</dbReference>
<keyword evidence="4 9" id="KW-1133">Transmembrane helix</keyword>
<organism evidence="11 12">
    <name type="scientific">Morus notabilis</name>
    <dbReference type="NCBI Taxonomy" id="981085"/>
    <lineage>
        <taxon>Eukaryota</taxon>
        <taxon>Viridiplantae</taxon>
        <taxon>Streptophyta</taxon>
        <taxon>Embryophyta</taxon>
        <taxon>Tracheophyta</taxon>
        <taxon>Spermatophyta</taxon>
        <taxon>Magnoliopsida</taxon>
        <taxon>eudicotyledons</taxon>
        <taxon>Gunneridae</taxon>
        <taxon>Pentapetalae</taxon>
        <taxon>rosids</taxon>
        <taxon>fabids</taxon>
        <taxon>Rosales</taxon>
        <taxon>Moraceae</taxon>
        <taxon>Moreae</taxon>
        <taxon>Morus</taxon>
    </lineage>
</organism>
<dbReference type="OrthoDB" id="1164686at2759"/>